<name>A0ABP8K2X5_9MICO</name>
<keyword evidence="3" id="KW-1185">Reference proteome</keyword>
<dbReference type="EMBL" id="BAABFX010000036">
    <property type="protein sequence ID" value="GAA4399529.1"/>
    <property type="molecule type" value="Genomic_DNA"/>
</dbReference>
<dbReference type="RefSeq" id="WP_159900052.1">
    <property type="nucleotide sequence ID" value="NZ_BAABFX010000036.1"/>
</dbReference>
<gene>
    <name evidence="2" type="ORF">GCM10023153_25700</name>
</gene>
<sequence>MSYPQFLVVRIGGLLLFLLFLFGVIESETRPWKVFFLILTVALLVAAVRLYKRLDRWPSDR</sequence>
<evidence type="ECO:0000256" key="1">
    <source>
        <dbReference type="SAM" id="Phobius"/>
    </source>
</evidence>
<keyword evidence="1" id="KW-1133">Transmembrane helix</keyword>
<accession>A0ABP8K2X5</accession>
<evidence type="ECO:0000313" key="2">
    <source>
        <dbReference type="EMBL" id="GAA4399529.1"/>
    </source>
</evidence>
<evidence type="ECO:0000313" key="3">
    <source>
        <dbReference type="Proteomes" id="UP001500390"/>
    </source>
</evidence>
<keyword evidence="1" id="KW-0812">Transmembrane</keyword>
<reference evidence="3" key="1">
    <citation type="journal article" date="2019" name="Int. J. Syst. Evol. Microbiol.">
        <title>The Global Catalogue of Microorganisms (GCM) 10K type strain sequencing project: providing services to taxonomists for standard genome sequencing and annotation.</title>
        <authorList>
            <consortium name="The Broad Institute Genomics Platform"/>
            <consortium name="The Broad Institute Genome Sequencing Center for Infectious Disease"/>
            <person name="Wu L."/>
            <person name="Ma J."/>
        </authorList>
    </citation>
    <scope>NUCLEOTIDE SEQUENCE [LARGE SCALE GENOMIC DNA]</scope>
    <source>
        <strain evidence="3">JCM 17738</strain>
    </source>
</reference>
<protein>
    <submittedName>
        <fullName evidence="2">Uncharacterized protein</fullName>
    </submittedName>
</protein>
<keyword evidence="1" id="KW-0472">Membrane</keyword>
<comment type="caution">
    <text evidence="2">The sequence shown here is derived from an EMBL/GenBank/DDBJ whole genome shotgun (WGS) entry which is preliminary data.</text>
</comment>
<feature type="transmembrane region" description="Helical" evidence="1">
    <location>
        <begin position="7"/>
        <end position="25"/>
    </location>
</feature>
<organism evidence="2 3">
    <name type="scientific">Ornithinibacter aureus</name>
    <dbReference type="NCBI Taxonomy" id="622664"/>
    <lineage>
        <taxon>Bacteria</taxon>
        <taxon>Bacillati</taxon>
        <taxon>Actinomycetota</taxon>
        <taxon>Actinomycetes</taxon>
        <taxon>Micrococcales</taxon>
        <taxon>Intrasporangiaceae</taxon>
        <taxon>Ornithinibacter</taxon>
    </lineage>
</organism>
<dbReference type="Proteomes" id="UP001500390">
    <property type="component" value="Unassembled WGS sequence"/>
</dbReference>
<proteinExistence type="predicted"/>
<feature type="transmembrane region" description="Helical" evidence="1">
    <location>
        <begin position="31"/>
        <end position="51"/>
    </location>
</feature>